<evidence type="ECO:0000313" key="2">
    <source>
        <dbReference type="Proteomes" id="UP000777560"/>
    </source>
</evidence>
<comment type="caution">
    <text evidence="1">The sequence shown here is derived from an EMBL/GenBank/DDBJ whole genome shotgun (WGS) entry which is preliminary data.</text>
</comment>
<sequence length="157" mass="18266">MCSKNGENKFHSQNMDFFKMVEQMATGYPDEYVTQHNLFVAFADYDDCQCRPSMEKAIIKKILKTLNIEDSSLVFIPLYHSSSNQTWLSNTKYGSLFKSKNIWSFLHSDYLVDLDTSLKSTYKGTFFNASVKNIDRLPDLVTYHSLYLKLILNKDKL</sequence>
<name>A0ABY2YV46_9LACO</name>
<organism evidence="1 2">
    <name type="scientific">Apilactobacillus micheneri</name>
    <dbReference type="NCBI Taxonomy" id="1899430"/>
    <lineage>
        <taxon>Bacteria</taxon>
        <taxon>Bacillati</taxon>
        <taxon>Bacillota</taxon>
        <taxon>Bacilli</taxon>
        <taxon>Lactobacillales</taxon>
        <taxon>Lactobacillaceae</taxon>
        <taxon>Apilactobacillus</taxon>
    </lineage>
</organism>
<dbReference type="Proteomes" id="UP000777560">
    <property type="component" value="Unassembled WGS sequence"/>
</dbReference>
<keyword evidence="2" id="KW-1185">Reference proteome</keyword>
<dbReference type="RefSeq" id="WP_140926052.1">
    <property type="nucleotide sequence ID" value="NZ_QUAU01000006.1"/>
</dbReference>
<reference evidence="1 2" key="1">
    <citation type="submission" date="2018-08" db="EMBL/GenBank/DDBJ databases">
        <title>Comparative genomics of wild bee and flower associated Lactobacillus reveals potential adaptation to the bee host.</title>
        <authorList>
            <person name="Vuong H.Q."/>
            <person name="Mcfrederick Q.S."/>
        </authorList>
    </citation>
    <scope>NUCLEOTIDE SEQUENCE [LARGE SCALE GENOMIC DNA]</scope>
    <source>
        <strain evidence="1 2">HV_13</strain>
    </source>
</reference>
<dbReference type="EMBL" id="QUAV01000006">
    <property type="protein sequence ID" value="TPR23112.1"/>
    <property type="molecule type" value="Genomic_DNA"/>
</dbReference>
<gene>
    <name evidence="1" type="ORF">DY114_07325</name>
</gene>
<evidence type="ECO:0000313" key="1">
    <source>
        <dbReference type="EMBL" id="TPR23112.1"/>
    </source>
</evidence>
<protein>
    <submittedName>
        <fullName evidence="1">Uncharacterized protein</fullName>
    </submittedName>
</protein>
<accession>A0ABY2YV46</accession>
<proteinExistence type="predicted"/>